<evidence type="ECO:0000256" key="5">
    <source>
        <dbReference type="ARBA" id="ARBA00022989"/>
    </source>
</evidence>
<feature type="transmembrane region" description="Helical" evidence="7">
    <location>
        <begin position="104"/>
        <end position="123"/>
    </location>
</feature>
<dbReference type="InterPro" id="IPR050171">
    <property type="entry name" value="MFS_Transporters"/>
</dbReference>
<feature type="transmembrane region" description="Helical" evidence="7">
    <location>
        <begin position="327"/>
        <end position="354"/>
    </location>
</feature>
<dbReference type="PANTHER" id="PTHR23517:SF2">
    <property type="entry name" value="MULTIDRUG RESISTANCE PROTEIN MDTH"/>
    <property type="match status" value="1"/>
</dbReference>
<evidence type="ECO:0000256" key="1">
    <source>
        <dbReference type="ARBA" id="ARBA00004651"/>
    </source>
</evidence>
<dbReference type="PANTHER" id="PTHR23517">
    <property type="entry name" value="RESISTANCE PROTEIN MDTM, PUTATIVE-RELATED-RELATED"/>
    <property type="match status" value="1"/>
</dbReference>
<reference evidence="9" key="1">
    <citation type="submission" date="2017-06" db="EMBL/GenBank/DDBJ databases">
        <authorList>
            <person name="LiPuma J."/>
            <person name="Spilker T."/>
        </authorList>
    </citation>
    <scope>NUCLEOTIDE SEQUENCE [LARGE SCALE GENOMIC DNA]</scope>
    <source>
        <strain evidence="9">AU17325</strain>
    </source>
</reference>
<dbReference type="RefSeq" id="WP_089454012.1">
    <property type="nucleotide sequence ID" value="NZ_NKFA01000027.1"/>
</dbReference>
<feature type="transmembrane region" description="Helical" evidence="7">
    <location>
        <begin position="238"/>
        <end position="260"/>
    </location>
</feature>
<dbReference type="OrthoDB" id="9027594at2"/>
<feature type="transmembrane region" description="Helical" evidence="7">
    <location>
        <begin position="299"/>
        <end position="321"/>
    </location>
</feature>
<feature type="transmembrane region" description="Helical" evidence="7">
    <location>
        <begin position="129"/>
        <end position="150"/>
    </location>
</feature>
<evidence type="ECO:0000256" key="3">
    <source>
        <dbReference type="ARBA" id="ARBA00022475"/>
    </source>
</evidence>
<sequence>MEDCDRRVSGDRVDLFRQKPNKPAAWLTGIAEGVPASTRVLLIFQFLVNLSVFGSLPLLAAFLDMERHLDASSVASVLTVNLLASRLLPLVLGASTDRFSSRVLTTLGLLCRAAGFVGFAYALSLPGLLPWACLSGLGAALYETTAYSIFGSLDGAVRPKVFALNNLALNLGALIGPALLFVVPNTNGALPFLVSGAVFTALALIAPWIAGRSRRNAVAAHPLRGVLVAFGDRRFRRLCWALVPFWTVYTQIYVFIPLTFSHGAHGYNGVRPFYITNALIGIATAWLGMGWFQRTNWRAMMVIGHAALCGCFAMAALLFARDRGADASLVILIVIAIVFTFGESLILPASNIALADLTTDGNAGSYFGASAISWAIGGLLGNFIGSIAAGWTALAPGWILFMGIALAGLLAFCRQRPA</sequence>
<feature type="transmembrane region" description="Helical" evidence="7">
    <location>
        <begin position="162"/>
        <end position="183"/>
    </location>
</feature>
<evidence type="ECO:0000313" key="9">
    <source>
        <dbReference type="Proteomes" id="UP000214600"/>
    </source>
</evidence>
<feature type="transmembrane region" description="Helical" evidence="7">
    <location>
        <begin position="189"/>
        <end position="210"/>
    </location>
</feature>
<comment type="caution">
    <text evidence="8">The sequence shown here is derived from an EMBL/GenBank/DDBJ whole genome shotgun (WGS) entry which is preliminary data.</text>
</comment>
<accession>A0A228I177</accession>
<keyword evidence="5 7" id="KW-1133">Transmembrane helix</keyword>
<gene>
    <name evidence="8" type="ORF">CFB84_36590</name>
</gene>
<dbReference type="EMBL" id="NKFA01000027">
    <property type="protein sequence ID" value="OXI35915.1"/>
    <property type="molecule type" value="Genomic_DNA"/>
</dbReference>
<keyword evidence="2" id="KW-0813">Transport</keyword>
<dbReference type="AlphaFoldDB" id="A0A228I177"/>
<feature type="transmembrane region" description="Helical" evidence="7">
    <location>
        <begin position="366"/>
        <end position="389"/>
    </location>
</feature>
<organism evidence="8 9">
    <name type="scientific">Burkholderia aenigmatica</name>
    <dbReference type="NCBI Taxonomy" id="2015348"/>
    <lineage>
        <taxon>Bacteria</taxon>
        <taxon>Pseudomonadati</taxon>
        <taxon>Pseudomonadota</taxon>
        <taxon>Betaproteobacteria</taxon>
        <taxon>Burkholderiales</taxon>
        <taxon>Burkholderiaceae</taxon>
        <taxon>Burkholderia</taxon>
        <taxon>Burkholderia cepacia complex</taxon>
    </lineage>
</organism>
<feature type="transmembrane region" description="Helical" evidence="7">
    <location>
        <begin position="272"/>
        <end position="292"/>
    </location>
</feature>
<dbReference type="GO" id="GO:0022857">
    <property type="term" value="F:transmembrane transporter activity"/>
    <property type="evidence" value="ECO:0007669"/>
    <property type="project" value="InterPro"/>
</dbReference>
<dbReference type="Pfam" id="PF07690">
    <property type="entry name" value="MFS_1"/>
    <property type="match status" value="1"/>
</dbReference>
<evidence type="ECO:0000256" key="4">
    <source>
        <dbReference type="ARBA" id="ARBA00022692"/>
    </source>
</evidence>
<name>A0A228I177_9BURK</name>
<evidence type="ECO:0008006" key="10">
    <source>
        <dbReference type="Google" id="ProtNLM"/>
    </source>
</evidence>
<keyword evidence="6 7" id="KW-0472">Membrane</keyword>
<comment type="subcellular location">
    <subcellularLocation>
        <location evidence="1">Cell membrane</location>
        <topology evidence="1">Multi-pass membrane protein</topology>
    </subcellularLocation>
</comment>
<feature type="transmembrane region" description="Helical" evidence="7">
    <location>
        <begin position="74"/>
        <end position="92"/>
    </location>
</feature>
<evidence type="ECO:0000313" key="8">
    <source>
        <dbReference type="EMBL" id="OXI35915.1"/>
    </source>
</evidence>
<dbReference type="InterPro" id="IPR036259">
    <property type="entry name" value="MFS_trans_sf"/>
</dbReference>
<keyword evidence="3" id="KW-1003">Cell membrane</keyword>
<dbReference type="Proteomes" id="UP000214600">
    <property type="component" value="Unassembled WGS sequence"/>
</dbReference>
<dbReference type="InterPro" id="IPR011701">
    <property type="entry name" value="MFS"/>
</dbReference>
<dbReference type="SUPFAM" id="SSF103473">
    <property type="entry name" value="MFS general substrate transporter"/>
    <property type="match status" value="1"/>
</dbReference>
<feature type="transmembrane region" description="Helical" evidence="7">
    <location>
        <begin position="40"/>
        <end position="62"/>
    </location>
</feature>
<keyword evidence="4 7" id="KW-0812">Transmembrane</keyword>
<protein>
    <recommendedName>
        <fullName evidence="10">MFS transporter</fullName>
    </recommendedName>
</protein>
<evidence type="ECO:0000256" key="7">
    <source>
        <dbReference type="SAM" id="Phobius"/>
    </source>
</evidence>
<evidence type="ECO:0000256" key="2">
    <source>
        <dbReference type="ARBA" id="ARBA00022448"/>
    </source>
</evidence>
<evidence type="ECO:0000256" key="6">
    <source>
        <dbReference type="ARBA" id="ARBA00023136"/>
    </source>
</evidence>
<feature type="transmembrane region" description="Helical" evidence="7">
    <location>
        <begin position="395"/>
        <end position="413"/>
    </location>
</feature>
<dbReference type="GO" id="GO:0005886">
    <property type="term" value="C:plasma membrane"/>
    <property type="evidence" value="ECO:0007669"/>
    <property type="project" value="UniProtKB-SubCell"/>
</dbReference>
<reference evidence="8 9" key="2">
    <citation type="submission" date="2017-08" db="EMBL/GenBank/DDBJ databases">
        <title>WGS of novel Burkholderia cepaca complex species.</title>
        <authorList>
            <person name="Lipuma J."/>
            <person name="Spilker T."/>
        </authorList>
    </citation>
    <scope>NUCLEOTIDE SEQUENCE [LARGE SCALE GENOMIC DNA]</scope>
    <source>
        <strain evidence="8 9">AU17325</strain>
    </source>
</reference>
<dbReference type="Gene3D" id="1.20.1250.20">
    <property type="entry name" value="MFS general substrate transporter like domains"/>
    <property type="match status" value="1"/>
</dbReference>
<proteinExistence type="predicted"/>